<sequence length="145" mass="16966">MEDVRKRVNFKLVSEPSVFKNNVAKVIYKRSVVFVSDEEKKDYFVGMDMKRPTIILEKPIYTGFNTDSLMYQMQTDVYKDMQEDQDLFDTSEYPPEHFLFSEANKKKIGKFKDENAGEPVLEFVGLRAKMYSMVTEEGKEKTTAK</sequence>
<evidence type="ECO:0000313" key="2">
    <source>
        <dbReference type="Proteomes" id="UP001159405"/>
    </source>
</evidence>
<evidence type="ECO:0000313" key="1">
    <source>
        <dbReference type="EMBL" id="CAH3132407.1"/>
    </source>
</evidence>
<name>A0ABN8P3J6_9CNID</name>
<organism evidence="1 2">
    <name type="scientific">Porites lobata</name>
    <dbReference type="NCBI Taxonomy" id="104759"/>
    <lineage>
        <taxon>Eukaryota</taxon>
        <taxon>Metazoa</taxon>
        <taxon>Cnidaria</taxon>
        <taxon>Anthozoa</taxon>
        <taxon>Hexacorallia</taxon>
        <taxon>Scleractinia</taxon>
        <taxon>Fungiina</taxon>
        <taxon>Poritidae</taxon>
        <taxon>Porites</taxon>
    </lineage>
</organism>
<reference evidence="1 2" key="1">
    <citation type="submission" date="2022-05" db="EMBL/GenBank/DDBJ databases">
        <authorList>
            <consortium name="Genoscope - CEA"/>
            <person name="William W."/>
        </authorList>
    </citation>
    <scope>NUCLEOTIDE SEQUENCE [LARGE SCALE GENOMIC DNA]</scope>
</reference>
<dbReference type="EMBL" id="CALNXK010000051">
    <property type="protein sequence ID" value="CAH3132407.1"/>
    <property type="molecule type" value="Genomic_DNA"/>
</dbReference>
<proteinExistence type="predicted"/>
<dbReference type="Proteomes" id="UP001159405">
    <property type="component" value="Unassembled WGS sequence"/>
</dbReference>
<dbReference type="PANTHER" id="PTHR31511:SF12">
    <property type="entry name" value="RHO TERMINATION FACTOR N-TERMINAL DOMAIN-CONTAINING PROTEIN"/>
    <property type="match status" value="1"/>
</dbReference>
<gene>
    <name evidence="1" type="ORF">PLOB_00035861</name>
</gene>
<comment type="caution">
    <text evidence="1">The sequence shown here is derived from an EMBL/GenBank/DDBJ whole genome shotgun (WGS) entry which is preliminary data.</text>
</comment>
<keyword evidence="2" id="KW-1185">Reference proteome</keyword>
<accession>A0ABN8P3J6</accession>
<dbReference type="PANTHER" id="PTHR31511">
    <property type="entry name" value="PROTEIN CBG23764"/>
    <property type="match status" value="1"/>
</dbReference>
<protein>
    <submittedName>
        <fullName evidence="1">Uncharacterized protein</fullName>
    </submittedName>
</protein>